<dbReference type="AlphaFoldDB" id="A0AAD6VIR9"/>
<reference evidence="2" key="1">
    <citation type="submission" date="2023-03" db="EMBL/GenBank/DDBJ databases">
        <title>Massive genome expansion in bonnet fungi (Mycena s.s.) driven by repeated elements and novel gene families across ecological guilds.</title>
        <authorList>
            <consortium name="Lawrence Berkeley National Laboratory"/>
            <person name="Harder C.B."/>
            <person name="Miyauchi S."/>
            <person name="Viragh M."/>
            <person name="Kuo A."/>
            <person name="Thoen E."/>
            <person name="Andreopoulos B."/>
            <person name="Lu D."/>
            <person name="Skrede I."/>
            <person name="Drula E."/>
            <person name="Henrissat B."/>
            <person name="Morin E."/>
            <person name="Kohler A."/>
            <person name="Barry K."/>
            <person name="LaButti K."/>
            <person name="Morin E."/>
            <person name="Salamov A."/>
            <person name="Lipzen A."/>
            <person name="Mereny Z."/>
            <person name="Hegedus B."/>
            <person name="Baldrian P."/>
            <person name="Stursova M."/>
            <person name="Weitz H."/>
            <person name="Taylor A."/>
            <person name="Grigoriev I.V."/>
            <person name="Nagy L.G."/>
            <person name="Martin F."/>
            <person name="Kauserud H."/>
        </authorList>
    </citation>
    <scope>NUCLEOTIDE SEQUENCE</scope>
    <source>
        <strain evidence="2">9144</strain>
    </source>
</reference>
<dbReference type="Gene3D" id="2.60.120.260">
    <property type="entry name" value="Galactose-binding domain-like"/>
    <property type="match status" value="1"/>
</dbReference>
<feature type="signal peptide" evidence="1">
    <location>
        <begin position="1"/>
        <end position="16"/>
    </location>
</feature>
<name>A0AAD6VIR9_9AGAR</name>
<evidence type="ECO:0000313" key="2">
    <source>
        <dbReference type="EMBL" id="KAJ7210778.1"/>
    </source>
</evidence>
<sequence length="163" mass="17384">MYTLFLLPLLFHFAGALLNVTVDDTDSSIIYRGAWDPRTAHLSGLDYGGSHRLSTNPAANATFAFSGIAVYYLASRWPYAVSTQLSLDGGPGVTVNLTDPLATPFPGGSESAMYSVAWSATGLANTSHTLFLSMSSGGKFIVVDGFMYAAHPLLLPVCIRRSQ</sequence>
<proteinExistence type="predicted"/>
<dbReference type="EMBL" id="JARJCW010000027">
    <property type="protein sequence ID" value="KAJ7210778.1"/>
    <property type="molecule type" value="Genomic_DNA"/>
</dbReference>
<evidence type="ECO:0000256" key="1">
    <source>
        <dbReference type="SAM" id="SignalP"/>
    </source>
</evidence>
<protein>
    <submittedName>
        <fullName evidence="2">Uncharacterized protein</fullName>
    </submittedName>
</protein>
<organism evidence="2 3">
    <name type="scientific">Mycena pura</name>
    <dbReference type="NCBI Taxonomy" id="153505"/>
    <lineage>
        <taxon>Eukaryota</taxon>
        <taxon>Fungi</taxon>
        <taxon>Dikarya</taxon>
        <taxon>Basidiomycota</taxon>
        <taxon>Agaricomycotina</taxon>
        <taxon>Agaricomycetes</taxon>
        <taxon>Agaricomycetidae</taxon>
        <taxon>Agaricales</taxon>
        <taxon>Marasmiineae</taxon>
        <taxon>Mycenaceae</taxon>
        <taxon>Mycena</taxon>
    </lineage>
</organism>
<keyword evidence="1" id="KW-0732">Signal</keyword>
<dbReference type="Proteomes" id="UP001219525">
    <property type="component" value="Unassembled WGS sequence"/>
</dbReference>
<accession>A0AAD6VIR9</accession>
<comment type="caution">
    <text evidence="2">The sequence shown here is derived from an EMBL/GenBank/DDBJ whole genome shotgun (WGS) entry which is preliminary data.</text>
</comment>
<evidence type="ECO:0000313" key="3">
    <source>
        <dbReference type="Proteomes" id="UP001219525"/>
    </source>
</evidence>
<keyword evidence="3" id="KW-1185">Reference proteome</keyword>
<feature type="chain" id="PRO_5042025093" evidence="1">
    <location>
        <begin position="17"/>
        <end position="163"/>
    </location>
</feature>
<gene>
    <name evidence="2" type="ORF">GGX14DRAFT_363155</name>
</gene>